<protein>
    <submittedName>
        <fullName evidence="2">Uncharacterized protein</fullName>
    </submittedName>
</protein>
<dbReference type="Proteomes" id="UP000887565">
    <property type="component" value="Unplaced"/>
</dbReference>
<reference evidence="2" key="1">
    <citation type="submission" date="2022-11" db="UniProtKB">
        <authorList>
            <consortium name="WormBaseParasite"/>
        </authorList>
    </citation>
    <scope>IDENTIFICATION</scope>
</reference>
<keyword evidence="1" id="KW-1185">Reference proteome</keyword>
<evidence type="ECO:0000313" key="1">
    <source>
        <dbReference type="Proteomes" id="UP000887565"/>
    </source>
</evidence>
<evidence type="ECO:0000313" key="2">
    <source>
        <dbReference type="WBParaSite" id="nRc.2.0.1.t25914-RA"/>
    </source>
</evidence>
<dbReference type="WBParaSite" id="nRc.2.0.1.t25914-RA">
    <property type="protein sequence ID" value="nRc.2.0.1.t25914-RA"/>
    <property type="gene ID" value="nRc.2.0.1.g25914"/>
</dbReference>
<proteinExistence type="predicted"/>
<name>A0A915JID7_ROMCU</name>
<accession>A0A915JID7</accession>
<sequence length="100" mass="10893">SLLALLLSAEELRDIRDTVGSDVRIGLTIGNKVSWKYFHRHFCSKGRILGLAAFNTGYVVEAVVESVKLTLPGAAIDESQAGLGFRGCVLQNESQRESNE</sequence>
<organism evidence="1 2">
    <name type="scientific">Romanomermis culicivorax</name>
    <name type="common">Nematode worm</name>
    <dbReference type="NCBI Taxonomy" id="13658"/>
    <lineage>
        <taxon>Eukaryota</taxon>
        <taxon>Metazoa</taxon>
        <taxon>Ecdysozoa</taxon>
        <taxon>Nematoda</taxon>
        <taxon>Enoplea</taxon>
        <taxon>Dorylaimia</taxon>
        <taxon>Mermithida</taxon>
        <taxon>Mermithoidea</taxon>
        <taxon>Mermithidae</taxon>
        <taxon>Romanomermis</taxon>
    </lineage>
</organism>
<dbReference type="AlphaFoldDB" id="A0A915JID7"/>